<dbReference type="RefSeq" id="WP_378219435.1">
    <property type="nucleotide sequence ID" value="NZ_JBHRTK010000006.1"/>
</dbReference>
<keyword evidence="2" id="KW-0808">Transferase</keyword>
<keyword evidence="3" id="KW-1185">Reference proteome</keyword>
<accession>A0ABV7K9P5</accession>
<evidence type="ECO:0000313" key="3">
    <source>
        <dbReference type="Proteomes" id="UP001595583"/>
    </source>
</evidence>
<organism evidence="2 3">
    <name type="scientific">Aquamicrobium soli</name>
    <dbReference type="NCBI Taxonomy" id="1811518"/>
    <lineage>
        <taxon>Bacteria</taxon>
        <taxon>Pseudomonadati</taxon>
        <taxon>Pseudomonadota</taxon>
        <taxon>Alphaproteobacteria</taxon>
        <taxon>Hyphomicrobiales</taxon>
        <taxon>Phyllobacteriaceae</taxon>
        <taxon>Aquamicrobium</taxon>
    </lineage>
</organism>
<protein>
    <submittedName>
        <fullName evidence="2">Glycosyltransferase</fullName>
        <ecNumber evidence="2">2.4.-.-</ecNumber>
    </submittedName>
</protein>
<reference evidence="3" key="1">
    <citation type="journal article" date="2019" name="Int. J. Syst. Evol. Microbiol.">
        <title>The Global Catalogue of Microorganisms (GCM) 10K type strain sequencing project: providing services to taxonomists for standard genome sequencing and annotation.</title>
        <authorList>
            <consortium name="The Broad Institute Genomics Platform"/>
            <consortium name="The Broad Institute Genome Sequencing Center for Infectious Disease"/>
            <person name="Wu L."/>
            <person name="Ma J."/>
        </authorList>
    </citation>
    <scope>NUCLEOTIDE SEQUENCE [LARGE SCALE GENOMIC DNA]</scope>
    <source>
        <strain evidence="3">KCTC 52165</strain>
    </source>
</reference>
<evidence type="ECO:0000313" key="2">
    <source>
        <dbReference type="EMBL" id="MFC3205721.1"/>
    </source>
</evidence>
<gene>
    <name evidence="2" type="ORF">ACFOHJ_05810</name>
</gene>
<dbReference type="EC" id="2.4.-.-" evidence="2"/>
<dbReference type="Gene3D" id="1.25.40.10">
    <property type="entry name" value="Tetratricopeptide repeat domain"/>
    <property type="match status" value="1"/>
</dbReference>
<dbReference type="InterPro" id="IPR011990">
    <property type="entry name" value="TPR-like_helical_dom_sf"/>
</dbReference>
<comment type="caution">
    <text evidence="2">The sequence shown here is derived from an EMBL/GenBank/DDBJ whole genome shotgun (WGS) entry which is preliminary data.</text>
</comment>
<proteinExistence type="predicted"/>
<dbReference type="Pfam" id="PF14559">
    <property type="entry name" value="TPR_19"/>
    <property type="match status" value="1"/>
</dbReference>
<dbReference type="InterPro" id="IPR055259">
    <property type="entry name" value="YkvP/CgeB_Glyco_trans-like"/>
</dbReference>
<dbReference type="EMBL" id="JBHRTK010000006">
    <property type="protein sequence ID" value="MFC3205721.1"/>
    <property type="molecule type" value="Genomic_DNA"/>
</dbReference>
<evidence type="ECO:0000259" key="1">
    <source>
        <dbReference type="Pfam" id="PF13524"/>
    </source>
</evidence>
<sequence>MMTDDQRKPKLVFFQWDHQPNAGAAGYLLLHMQQHVKCLATHFDVVVVNQDCDYAEICDRHQPDLALFESGYRSHGSRRTTITNTAANPAVPKLGLHNGDPWCDRRAGFLSDMEQWGIDTFFSISTLMPRYTAELGENLFVWPNFIDPALFHDYGQHKVVPAMLTGQVYSLYPWRQQIFPLIRDRYPCLVTPQHDYASKDAGAALIGEAYARAINASLVVPTCGTEGGEVVRKHFEIPAAMACLVTEATPGLVAAGFVDGENCVFADRHDVIGKLEHLFAHRDELRRITQAGHDLVHARHTLKHRPQIHQWFTLNRQLRPGEKIIQVGPFGDLVRVERKSGQNSIHIAEAAHDRALLRQGDRLLAQGKAEEARNCYARCLDYVSYLPEARFGLALCALNQGDPDHAARLLADLIEVTTLDYGAADPDPVEWAYFLLALICRGDLKQADSIRDFYPRLSHRELSRTRHAMDQLTGRSTPEFARRSRKSLHQLANRDDRQWLAWLAEVLQRCGQDGLGVRLGHSQGEAVSRPARRPTGHGLAKSLKARSCAGTDKLVVLLGLGRRRPNVPPMPEFRYWGHLARNLARPIFKRRGLLPVAAALSKRLGRARVFVTSTNGSASRTDVPG</sequence>
<name>A0ABV7K9P5_9HYPH</name>
<dbReference type="SUPFAM" id="SSF48452">
    <property type="entry name" value="TPR-like"/>
    <property type="match status" value="1"/>
</dbReference>
<feature type="domain" description="Spore protein YkvP/CgeB glycosyl transferase-like" evidence="1">
    <location>
        <begin position="200"/>
        <end position="305"/>
    </location>
</feature>
<dbReference type="Pfam" id="PF13524">
    <property type="entry name" value="Glyco_trans_1_2"/>
    <property type="match status" value="1"/>
</dbReference>
<dbReference type="GO" id="GO:0016757">
    <property type="term" value="F:glycosyltransferase activity"/>
    <property type="evidence" value="ECO:0007669"/>
    <property type="project" value="UniProtKB-KW"/>
</dbReference>
<keyword evidence="2" id="KW-0328">Glycosyltransferase</keyword>
<dbReference type="Proteomes" id="UP001595583">
    <property type="component" value="Unassembled WGS sequence"/>
</dbReference>